<dbReference type="EMBL" id="BAABEP010000044">
    <property type="protein sequence ID" value="GAA3747434.1"/>
    <property type="molecule type" value="Genomic_DNA"/>
</dbReference>
<dbReference type="Pfam" id="PF00251">
    <property type="entry name" value="Glyco_hydro_32N"/>
    <property type="match status" value="1"/>
</dbReference>
<protein>
    <recommendedName>
        <fullName evidence="2">beta-fructofuranosidase</fullName>
        <ecNumber evidence="2">3.2.1.26</ecNumber>
    </recommendedName>
</protein>
<proteinExistence type="inferred from homology"/>
<dbReference type="InterPro" id="IPR051214">
    <property type="entry name" value="GH32_Enzymes"/>
</dbReference>
<dbReference type="Pfam" id="PF08244">
    <property type="entry name" value="Glyco_hydro_32C"/>
    <property type="match status" value="1"/>
</dbReference>
<dbReference type="InterPro" id="IPR013189">
    <property type="entry name" value="Glyco_hydro_32_C"/>
</dbReference>
<keyword evidence="4 5" id="KW-0326">Glycosidase</keyword>
<dbReference type="SUPFAM" id="SSF75005">
    <property type="entry name" value="Arabinanase/levansucrase/invertase"/>
    <property type="match status" value="1"/>
</dbReference>
<sequence length="487" mass="54350">MTEAPAPFHRPADGWFGDVMPILVDGVYHVFYCHLDRDDTGAPGVCKPLTWAHLTTRDFVHFEEHPRALDHGGPDDVDLLAGAGSVTGPVDGTYYAYYVGINPRRTERGEPEQVVLRATSQDLANWTKDEDFVFEADPRWYERDAWRDPFLYRHGDRWRMLLCARSTEGPAERRGAIGLAESDDLLTWRALPPLYTPGTTYAPECPEIFTLAGREYLVYSTYSDRFATRYRYREPGQEAWRRPDWDALDTNDVYAMNTVADETGERRHLIGWLATRAGDTDAGHRQWGGDLVAHELVPRPDGTLGVAPPEASLARFSRSAARAEPRAGSWTVTGDAAAYEGDGFGWCSLGACGHTALLEADVHLDADCEEFGIALRARDDFSAAYLLRFEPRHGRVVFDRRPHTFDGPFDHDKDRSYVSAPDHEIERPLPRTDGTVRVRITLEGSVVSVYVDDIALTTRGYDLTGGEFGLYAAQGTARFSSLAVGAL</sequence>
<evidence type="ECO:0000259" key="7">
    <source>
        <dbReference type="Pfam" id="PF08244"/>
    </source>
</evidence>
<dbReference type="RefSeq" id="WP_345651706.1">
    <property type="nucleotide sequence ID" value="NZ_BAABEP010000044.1"/>
</dbReference>
<gene>
    <name evidence="8" type="ORF">GCM10023082_49810</name>
</gene>
<dbReference type="CDD" id="cd08995">
    <property type="entry name" value="GH32_EcAec43-like"/>
    <property type="match status" value="1"/>
</dbReference>
<evidence type="ECO:0000256" key="3">
    <source>
        <dbReference type="ARBA" id="ARBA00022801"/>
    </source>
</evidence>
<dbReference type="Proteomes" id="UP001499884">
    <property type="component" value="Unassembled WGS sequence"/>
</dbReference>
<comment type="similarity">
    <text evidence="1 5">Belongs to the glycosyl hydrolase 32 family.</text>
</comment>
<evidence type="ECO:0000256" key="1">
    <source>
        <dbReference type="ARBA" id="ARBA00009902"/>
    </source>
</evidence>
<dbReference type="PANTHER" id="PTHR43101">
    <property type="entry name" value="BETA-FRUCTOSIDASE"/>
    <property type="match status" value="1"/>
</dbReference>
<feature type="domain" description="Glycosyl hydrolase family 32 C-terminal" evidence="7">
    <location>
        <begin position="355"/>
        <end position="484"/>
    </location>
</feature>
<dbReference type="InterPro" id="IPR013320">
    <property type="entry name" value="ConA-like_dom_sf"/>
</dbReference>
<evidence type="ECO:0000256" key="4">
    <source>
        <dbReference type="ARBA" id="ARBA00023295"/>
    </source>
</evidence>
<dbReference type="EC" id="3.2.1.26" evidence="2"/>
<keyword evidence="3 5" id="KW-0378">Hydrolase</keyword>
<evidence type="ECO:0000256" key="5">
    <source>
        <dbReference type="RuleBase" id="RU362110"/>
    </source>
</evidence>
<dbReference type="InterPro" id="IPR013148">
    <property type="entry name" value="Glyco_hydro_32_N"/>
</dbReference>
<evidence type="ECO:0000259" key="6">
    <source>
        <dbReference type="Pfam" id="PF00251"/>
    </source>
</evidence>
<name>A0ABP7FTQ5_9ACTN</name>
<dbReference type="SMART" id="SM00640">
    <property type="entry name" value="Glyco_32"/>
    <property type="match status" value="1"/>
</dbReference>
<dbReference type="InterPro" id="IPR023296">
    <property type="entry name" value="Glyco_hydro_beta-prop_sf"/>
</dbReference>
<dbReference type="PANTHER" id="PTHR43101:SF1">
    <property type="entry name" value="BETA-FRUCTOSIDASE"/>
    <property type="match status" value="1"/>
</dbReference>
<organism evidence="8 9">
    <name type="scientific">Streptomyces tremellae</name>
    <dbReference type="NCBI Taxonomy" id="1124239"/>
    <lineage>
        <taxon>Bacteria</taxon>
        <taxon>Bacillati</taxon>
        <taxon>Actinomycetota</taxon>
        <taxon>Actinomycetes</taxon>
        <taxon>Kitasatosporales</taxon>
        <taxon>Streptomycetaceae</taxon>
        <taxon>Streptomyces</taxon>
    </lineage>
</organism>
<evidence type="ECO:0000256" key="2">
    <source>
        <dbReference type="ARBA" id="ARBA00012758"/>
    </source>
</evidence>
<dbReference type="SUPFAM" id="SSF49899">
    <property type="entry name" value="Concanavalin A-like lectins/glucanases"/>
    <property type="match status" value="1"/>
</dbReference>
<reference evidence="9" key="1">
    <citation type="journal article" date="2019" name="Int. J. Syst. Evol. Microbiol.">
        <title>The Global Catalogue of Microorganisms (GCM) 10K type strain sequencing project: providing services to taxonomists for standard genome sequencing and annotation.</title>
        <authorList>
            <consortium name="The Broad Institute Genomics Platform"/>
            <consortium name="The Broad Institute Genome Sequencing Center for Infectious Disease"/>
            <person name="Wu L."/>
            <person name="Ma J."/>
        </authorList>
    </citation>
    <scope>NUCLEOTIDE SEQUENCE [LARGE SCALE GENOMIC DNA]</scope>
    <source>
        <strain evidence="9">JCM 30846</strain>
    </source>
</reference>
<dbReference type="InterPro" id="IPR001362">
    <property type="entry name" value="Glyco_hydro_32"/>
</dbReference>
<evidence type="ECO:0000313" key="9">
    <source>
        <dbReference type="Proteomes" id="UP001499884"/>
    </source>
</evidence>
<dbReference type="Gene3D" id="2.115.10.20">
    <property type="entry name" value="Glycosyl hydrolase domain, family 43"/>
    <property type="match status" value="1"/>
</dbReference>
<feature type="domain" description="Glycosyl hydrolase family 32 N-terminal" evidence="6">
    <location>
        <begin position="11"/>
        <end position="287"/>
    </location>
</feature>
<accession>A0ABP7FTQ5</accession>
<evidence type="ECO:0000313" key="8">
    <source>
        <dbReference type="EMBL" id="GAA3747434.1"/>
    </source>
</evidence>
<dbReference type="Gene3D" id="2.60.120.560">
    <property type="entry name" value="Exo-inulinase, domain 1"/>
    <property type="match status" value="1"/>
</dbReference>
<comment type="caution">
    <text evidence="8">The sequence shown here is derived from an EMBL/GenBank/DDBJ whole genome shotgun (WGS) entry which is preliminary data.</text>
</comment>
<keyword evidence="9" id="KW-1185">Reference proteome</keyword>